<dbReference type="EC" id="2.4.-.-" evidence="4"/>
<feature type="domain" description="Glycosyltransferase 2-like" evidence="3">
    <location>
        <begin position="6"/>
        <end position="165"/>
    </location>
</feature>
<evidence type="ECO:0000256" key="1">
    <source>
        <dbReference type="ARBA" id="ARBA00022676"/>
    </source>
</evidence>
<keyword evidence="2 4" id="KW-0808">Transferase</keyword>
<dbReference type="InterPro" id="IPR001173">
    <property type="entry name" value="Glyco_trans_2-like"/>
</dbReference>
<dbReference type="Pfam" id="PF00535">
    <property type="entry name" value="Glycos_transf_2"/>
    <property type="match status" value="1"/>
</dbReference>
<protein>
    <submittedName>
        <fullName evidence="4">Putative glycosyltransferase EpsJ</fullName>
        <ecNumber evidence="4">2.4.-.-</ecNumber>
    </submittedName>
</protein>
<dbReference type="PANTHER" id="PTHR22916:SF51">
    <property type="entry name" value="GLYCOSYLTRANSFERASE EPSH-RELATED"/>
    <property type="match status" value="1"/>
</dbReference>
<dbReference type="InterPro" id="IPR029044">
    <property type="entry name" value="Nucleotide-diphossugar_trans"/>
</dbReference>
<dbReference type="PANTHER" id="PTHR22916">
    <property type="entry name" value="GLYCOSYLTRANSFERASE"/>
    <property type="match status" value="1"/>
</dbReference>
<gene>
    <name evidence="4" type="primary">epsJ_3</name>
    <name evidence="4" type="ORF">IBLFYP30_01853</name>
</gene>
<evidence type="ECO:0000313" key="4">
    <source>
        <dbReference type="EMBL" id="VYU14595.1"/>
    </source>
</evidence>
<dbReference type="RefSeq" id="WP_024047673.1">
    <property type="nucleotide sequence ID" value="NZ_CACRUE010000028.1"/>
</dbReference>
<dbReference type="CDD" id="cd00761">
    <property type="entry name" value="Glyco_tranf_GTA_type"/>
    <property type="match status" value="1"/>
</dbReference>
<dbReference type="EMBL" id="CACRUE010000028">
    <property type="protein sequence ID" value="VYU14595.1"/>
    <property type="molecule type" value="Genomic_DNA"/>
</dbReference>
<proteinExistence type="predicted"/>
<dbReference type="Gene3D" id="3.90.550.10">
    <property type="entry name" value="Spore Coat Polysaccharide Biosynthesis Protein SpsA, Chain A"/>
    <property type="match status" value="1"/>
</dbReference>
<evidence type="ECO:0000259" key="3">
    <source>
        <dbReference type="Pfam" id="PF00535"/>
    </source>
</evidence>
<sequence>MDKLISVIVPIYNVEKYLTKCIESIINQTYKNLEIILVDDGSPDKSPIICDEYAKKDNRIKVIHKKNGGLSDARNYGMSLATGEYISFIDSDDYIDEEMYEKMIFELINNDSDIVSCAINNVYSDRIESSYIEERVYDTELALKNLILGRNLNQTVWNKLYKKDVINGILFEKGKINEDDFWTYQVFANSKKIITLNKPLYNYIHRESSIMGQGYSEKNLNGLEARYNQYKFIEKNYPQLSLIAKKSVFFYAMFLYQKLLISKHDINKSYMCIQEYLKKIDFNNTEKKQLTIKEKIWVFMSKKSMYFTCKIRNLIHVGI</sequence>
<dbReference type="GO" id="GO:0016757">
    <property type="term" value="F:glycosyltransferase activity"/>
    <property type="evidence" value="ECO:0007669"/>
    <property type="project" value="UniProtKB-KW"/>
</dbReference>
<keyword evidence="1 4" id="KW-0328">Glycosyltransferase</keyword>
<organism evidence="4">
    <name type="scientific">Intestinibacter bartlettii</name>
    <dbReference type="NCBI Taxonomy" id="261299"/>
    <lineage>
        <taxon>Bacteria</taxon>
        <taxon>Bacillati</taxon>
        <taxon>Bacillota</taxon>
        <taxon>Clostridia</taxon>
        <taxon>Peptostreptococcales</taxon>
        <taxon>Peptostreptococcaceae</taxon>
        <taxon>Intestinibacter</taxon>
    </lineage>
</organism>
<reference evidence="4" key="1">
    <citation type="submission" date="2019-11" db="EMBL/GenBank/DDBJ databases">
        <authorList>
            <person name="Feng L."/>
        </authorList>
    </citation>
    <scope>NUCLEOTIDE SEQUENCE</scope>
    <source>
        <strain evidence="4">IbartlettiiLFYP30</strain>
    </source>
</reference>
<dbReference type="SUPFAM" id="SSF53448">
    <property type="entry name" value="Nucleotide-diphospho-sugar transferases"/>
    <property type="match status" value="1"/>
</dbReference>
<dbReference type="AlphaFoldDB" id="A0A6N3CFF0"/>
<evidence type="ECO:0000256" key="2">
    <source>
        <dbReference type="ARBA" id="ARBA00022679"/>
    </source>
</evidence>
<name>A0A6N3CFF0_9FIRM</name>
<accession>A0A6N3CFF0</accession>